<feature type="compositionally biased region" description="Acidic residues" evidence="1">
    <location>
        <begin position="110"/>
        <end position="126"/>
    </location>
</feature>
<evidence type="ECO:0000313" key="3">
    <source>
        <dbReference type="Proteomes" id="UP001054902"/>
    </source>
</evidence>
<feature type="compositionally biased region" description="Polar residues" evidence="1">
    <location>
        <begin position="93"/>
        <end position="104"/>
    </location>
</feature>
<dbReference type="Proteomes" id="UP001054902">
    <property type="component" value="Unassembled WGS sequence"/>
</dbReference>
<dbReference type="EMBL" id="BLLK01000045">
    <property type="protein sequence ID" value="GFH51085.1"/>
    <property type="molecule type" value="Genomic_DNA"/>
</dbReference>
<feature type="compositionally biased region" description="Basic and acidic residues" evidence="1">
    <location>
        <begin position="77"/>
        <end position="92"/>
    </location>
</feature>
<sequence length="282" mass="31935">MESSTENITCVDNNGFLVEGEEKYTSDDQAIDTSRYDLSTLETGDTLFVNFPETSIEDETVEKEMDENAIAMKKNMEEESLLEGKDDGHDDSLLNQQARITMYNQYLPDSESEEENEDYTAEEDQEEVKTTDSDSSEGDDDPENDNYEYACLHESHESDTEDSSGQEDDKGNNEQMYELTENTSAKVAEEEQFGMQFHEADLTETQDSNNDNTASRQRSEVKQRNRDEAFSKSVPLLKPIPADKMEKFLKSKGLAPQNDSTSEKDGFIADFAQFGSFSQKES</sequence>
<organism evidence="2 3">
    <name type="scientific">Chaetoceros tenuissimus</name>
    <dbReference type="NCBI Taxonomy" id="426638"/>
    <lineage>
        <taxon>Eukaryota</taxon>
        <taxon>Sar</taxon>
        <taxon>Stramenopiles</taxon>
        <taxon>Ochrophyta</taxon>
        <taxon>Bacillariophyta</taxon>
        <taxon>Coscinodiscophyceae</taxon>
        <taxon>Chaetocerotophycidae</taxon>
        <taxon>Chaetocerotales</taxon>
        <taxon>Chaetocerotaceae</taxon>
        <taxon>Chaetoceros</taxon>
    </lineage>
</organism>
<feature type="region of interest" description="Disordered" evidence="1">
    <location>
        <begin position="77"/>
        <end position="238"/>
    </location>
</feature>
<accession>A0AAD3CU41</accession>
<proteinExistence type="predicted"/>
<comment type="caution">
    <text evidence="2">The sequence shown here is derived from an EMBL/GenBank/DDBJ whole genome shotgun (WGS) entry which is preliminary data.</text>
</comment>
<feature type="compositionally biased region" description="Acidic residues" evidence="1">
    <location>
        <begin position="134"/>
        <end position="146"/>
    </location>
</feature>
<protein>
    <submittedName>
        <fullName evidence="2">Uncharacterized protein</fullName>
    </submittedName>
</protein>
<dbReference type="AlphaFoldDB" id="A0AAD3CU41"/>
<feature type="compositionally biased region" description="Basic and acidic residues" evidence="1">
    <location>
        <begin position="217"/>
        <end position="230"/>
    </location>
</feature>
<gene>
    <name evidence="2" type="ORF">CTEN210_07561</name>
</gene>
<evidence type="ECO:0000313" key="2">
    <source>
        <dbReference type="EMBL" id="GFH51085.1"/>
    </source>
</evidence>
<keyword evidence="3" id="KW-1185">Reference proteome</keyword>
<feature type="compositionally biased region" description="Polar residues" evidence="1">
    <location>
        <begin position="203"/>
        <end position="216"/>
    </location>
</feature>
<name>A0AAD3CU41_9STRA</name>
<evidence type="ECO:0000256" key="1">
    <source>
        <dbReference type="SAM" id="MobiDB-lite"/>
    </source>
</evidence>
<reference evidence="2 3" key="1">
    <citation type="journal article" date="2021" name="Sci. Rep.">
        <title>The genome of the diatom Chaetoceros tenuissimus carries an ancient integrated fragment of an extant virus.</title>
        <authorList>
            <person name="Hongo Y."/>
            <person name="Kimura K."/>
            <person name="Takaki Y."/>
            <person name="Yoshida Y."/>
            <person name="Baba S."/>
            <person name="Kobayashi G."/>
            <person name="Nagasaki K."/>
            <person name="Hano T."/>
            <person name="Tomaru Y."/>
        </authorList>
    </citation>
    <scope>NUCLEOTIDE SEQUENCE [LARGE SCALE GENOMIC DNA]</scope>
    <source>
        <strain evidence="2 3">NIES-3715</strain>
    </source>
</reference>